<name>A0AAE1G0G9_PETCI</name>
<feature type="region of interest" description="Disordered" evidence="1">
    <location>
        <begin position="44"/>
        <end position="81"/>
    </location>
</feature>
<feature type="compositionally biased region" description="Low complexity" evidence="1">
    <location>
        <begin position="57"/>
        <end position="80"/>
    </location>
</feature>
<dbReference type="Proteomes" id="UP001286313">
    <property type="component" value="Unassembled WGS sequence"/>
</dbReference>
<sequence length="207" mass="22701">MVRRHYPAHSTPSQHIQYPPPVPPPNISSTHHQFPLPASHIKQHTVPTYPLPSSQHTVPTYPVPTTSSPSLPPTSNSTPSQHIHYPAPVPPPCLPHQTAHRPNISTTHHQFPLPASHIKQHTVPTYPLPITSSPFLPPTSNSTPSQHIHYPPPVPPPCLPHQTAHRPNVSTTHHQFPLPASNIKQAVSCLEDILATSTNAFKAHFAL</sequence>
<reference evidence="2" key="1">
    <citation type="submission" date="2023-10" db="EMBL/GenBank/DDBJ databases">
        <title>Genome assemblies of two species of porcelain crab, Petrolisthes cinctipes and Petrolisthes manimaculis (Anomura: Porcellanidae).</title>
        <authorList>
            <person name="Angst P."/>
        </authorList>
    </citation>
    <scope>NUCLEOTIDE SEQUENCE</scope>
    <source>
        <strain evidence="2">PB745_01</strain>
        <tissue evidence="2">Gill</tissue>
    </source>
</reference>
<evidence type="ECO:0000313" key="2">
    <source>
        <dbReference type="EMBL" id="KAK3884067.1"/>
    </source>
</evidence>
<proteinExistence type="predicted"/>
<gene>
    <name evidence="2" type="ORF">Pcinc_011633</name>
</gene>
<feature type="region of interest" description="Disordered" evidence="1">
    <location>
        <begin position="1"/>
        <end position="32"/>
    </location>
</feature>
<comment type="caution">
    <text evidence="2">The sequence shown here is derived from an EMBL/GenBank/DDBJ whole genome shotgun (WGS) entry which is preliminary data.</text>
</comment>
<dbReference type="AlphaFoldDB" id="A0AAE1G0G9"/>
<organism evidence="2 3">
    <name type="scientific">Petrolisthes cinctipes</name>
    <name type="common">Flat porcelain crab</name>
    <dbReference type="NCBI Taxonomy" id="88211"/>
    <lineage>
        <taxon>Eukaryota</taxon>
        <taxon>Metazoa</taxon>
        <taxon>Ecdysozoa</taxon>
        <taxon>Arthropoda</taxon>
        <taxon>Crustacea</taxon>
        <taxon>Multicrustacea</taxon>
        <taxon>Malacostraca</taxon>
        <taxon>Eumalacostraca</taxon>
        <taxon>Eucarida</taxon>
        <taxon>Decapoda</taxon>
        <taxon>Pleocyemata</taxon>
        <taxon>Anomura</taxon>
        <taxon>Galatheoidea</taxon>
        <taxon>Porcellanidae</taxon>
        <taxon>Petrolisthes</taxon>
    </lineage>
</organism>
<dbReference type="EMBL" id="JAWQEG010000920">
    <property type="protein sequence ID" value="KAK3884067.1"/>
    <property type="molecule type" value="Genomic_DNA"/>
</dbReference>
<keyword evidence="3" id="KW-1185">Reference proteome</keyword>
<protein>
    <submittedName>
        <fullName evidence="2">Uncharacterized protein</fullName>
    </submittedName>
</protein>
<accession>A0AAE1G0G9</accession>
<evidence type="ECO:0000256" key="1">
    <source>
        <dbReference type="SAM" id="MobiDB-lite"/>
    </source>
</evidence>
<evidence type="ECO:0000313" key="3">
    <source>
        <dbReference type="Proteomes" id="UP001286313"/>
    </source>
</evidence>